<dbReference type="SMART" id="SM00855">
    <property type="entry name" value="PGAM"/>
    <property type="match status" value="1"/>
</dbReference>
<dbReference type="PANTHER" id="PTHR46192">
    <property type="entry name" value="BROAD-RANGE ACID PHOSPHATASE DET1"/>
    <property type="match status" value="1"/>
</dbReference>
<dbReference type="InterPro" id="IPR052765">
    <property type="entry name" value="PGM-Related"/>
</dbReference>
<gene>
    <name evidence="2" type="primary">g4208</name>
    <name evidence="2" type="ORF">VP750_LOCUS3593</name>
</gene>
<evidence type="ECO:0000313" key="2">
    <source>
        <dbReference type="EMBL" id="CAL5221934.1"/>
    </source>
</evidence>
<reference evidence="2 3" key="1">
    <citation type="submission" date="2024-06" db="EMBL/GenBank/DDBJ databases">
        <authorList>
            <person name="Kraege A."/>
            <person name="Thomma B."/>
        </authorList>
    </citation>
    <scope>NUCLEOTIDE SEQUENCE [LARGE SCALE GENOMIC DNA]</scope>
</reference>
<dbReference type="InterPro" id="IPR029033">
    <property type="entry name" value="His_PPase_superfam"/>
</dbReference>
<protein>
    <submittedName>
        <fullName evidence="2">G4208 protein</fullName>
    </submittedName>
</protein>
<comment type="caution">
    <text evidence="2">The sequence shown here is derived from an EMBL/GenBank/DDBJ whole genome shotgun (WGS) entry which is preliminary data.</text>
</comment>
<dbReference type="Pfam" id="PF00300">
    <property type="entry name" value="His_Phos_1"/>
    <property type="match status" value="1"/>
</dbReference>
<dbReference type="EMBL" id="CAXHTA020000006">
    <property type="protein sequence ID" value="CAL5221934.1"/>
    <property type="molecule type" value="Genomic_DNA"/>
</dbReference>
<accession>A0ABP1FPS2</accession>
<feature type="region of interest" description="Disordered" evidence="1">
    <location>
        <begin position="46"/>
        <end position="76"/>
    </location>
</feature>
<dbReference type="Proteomes" id="UP001497392">
    <property type="component" value="Unassembled WGS sequence"/>
</dbReference>
<sequence>MVASQPLPRGPDVAGALAQQRCHTWVGHQRAHRRSQALKGTQIARCTPTGRPPHILTDEESKRTQPSAAEKGFGVTNTHGPLSVEVTEESQATQVKQLQVLSKSQQRQILEHQEALARLHAMIRETQQAQLQQSAVAVESKQNGAARPLKPFDAQLQIGDRRSIGLYDARFHSTSWGATPQDHRVLPKRIILVRHAESQGNVDHFAYSEVPDPQICLTPRGLEQAHAAGDKIRGLMESDGIPYKLYFYMSPYRRSSQTTEALASVFQEDEIAGFQEEVQLREQDFGNFQDQEGKKREKAERMRYGRFFYRFPNGESGADVYDRMTIFEDHLVRDINAGRYSKNTSLVLVTHGLAARIFLMRWFHWTVEQFMEVYNPPNAEPVVLERIPSEEASKPGGGCTWVHTKALYRLTQESQAIMKGCSDEMCSTSAMLTGVRVSDWIDED</sequence>
<organism evidence="2 3">
    <name type="scientific">Coccomyxa viridis</name>
    <dbReference type="NCBI Taxonomy" id="1274662"/>
    <lineage>
        <taxon>Eukaryota</taxon>
        <taxon>Viridiplantae</taxon>
        <taxon>Chlorophyta</taxon>
        <taxon>core chlorophytes</taxon>
        <taxon>Trebouxiophyceae</taxon>
        <taxon>Trebouxiophyceae incertae sedis</taxon>
        <taxon>Coccomyxaceae</taxon>
        <taxon>Coccomyxa</taxon>
    </lineage>
</organism>
<dbReference type="Gene3D" id="3.40.50.1240">
    <property type="entry name" value="Phosphoglycerate mutase-like"/>
    <property type="match status" value="1"/>
</dbReference>
<evidence type="ECO:0000313" key="3">
    <source>
        <dbReference type="Proteomes" id="UP001497392"/>
    </source>
</evidence>
<proteinExistence type="predicted"/>
<dbReference type="InterPro" id="IPR013078">
    <property type="entry name" value="His_Pase_superF_clade-1"/>
</dbReference>
<name>A0ABP1FPS2_9CHLO</name>
<evidence type="ECO:0000256" key="1">
    <source>
        <dbReference type="SAM" id="MobiDB-lite"/>
    </source>
</evidence>
<keyword evidence="3" id="KW-1185">Reference proteome</keyword>
<dbReference type="CDD" id="cd07067">
    <property type="entry name" value="HP_PGM_like"/>
    <property type="match status" value="1"/>
</dbReference>
<dbReference type="SUPFAM" id="SSF53254">
    <property type="entry name" value="Phosphoglycerate mutase-like"/>
    <property type="match status" value="1"/>
</dbReference>